<evidence type="ECO:0000313" key="5">
    <source>
        <dbReference type="Proteomes" id="UP001209083"/>
    </source>
</evidence>
<dbReference type="EMBL" id="CP090958">
    <property type="protein sequence ID" value="WGW11907.1"/>
    <property type="molecule type" value="Genomic_DNA"/>
</dbReference>
<dbReference type="GO" id="GO:0016829">
    <property type="term" value="F:lyase activity"/>
    <property type="evidence" value="ECO:0007669"/>
    <property type="project" value="UniProtKB-KW"/>
</dbReference>
<evidence type="ECO:0000256" key="1">
    <source>
        <dbReference type="ARBA" id="ARBA00023239"/>
    </source>
</evidence>
<proteinExistence type="inferred from homology"/>
<dbReference type="PRINTS" id="PR00145">
    <property type="entry name" value="ARGSUCLYASE"/>
</dbReference>
<dbReference type="SMART" id="SM00998">
    <property type="entry name" value="ADSL_C"/>
    <property type="match status" value="1"/>
</dbReference>
<dbReference type="Gene3D" id="1.10.275.10">
    <property type="entry name" value="Fumarase/aspartase (N-terminal domain)"/>
    <property type="match status" value="1"/>
</dbReference>
<reference evidence="4 5" key="1">
    <citation type="submission" date="2023-05" db="EMBL/GenBank/DDBJ databases">
        <title>Lithophilousrod everest ZFBP1038 complete genpme.</title>
        <authorList>
            <person name="Tian M."/>
        </authorList>
    </citation>
    <scope>NUCLEOTIDE SEQUENCE [LARGE SCALE GENOMIC DNA]</scope>
    <source>
        <strain evidence="4 5">ZFBP1038</strain>
    </source>
</reference>
<dbReference type="Proteomes" id="UP001209083">
    <property type="component" value="Chromosome"/>
</dbReference>
<dbReference type="InterPro" id="IPR008948">
    <property type="entry name" value="L-Aspartase-like"/>
</dbReference>
<dbReference type="InterPro" id="IPR019468">
    <property type="entry name" value="AdenyloSucc_lyase_C"/>
</dbReference>
<keyword evidence="1 4" id="KW-0456">Lyase</keyword>
<dbReference type="InterPro" id="IPR020557">
    <property type="entry name" value="Fumarate_lyase_CS"/>
</dbReference>
<dbReference type="PANTHER" id="PTHR43172:SF2">
    <property type="entry name" value="ADENYLOSUCCINATE LYASE C-TERMINAL DOMAIN-CONTAINING PROTEIN"/>
    <property type="match status" value="1"/>
</dbReference>
<evidence type="ECO:0000259" key="3">
    <source>
        <dbReference type="SMART" id="SM00998"/>
    </source>
</evidence>
<sequence length="478" mass="49759">MTEPSNDLGLLAPIWADTLVAEQTGDAAYLQAMLDAEFALSRALAAAGLAPDWVTAAVDDLAERARPDLPAIVAEARGGGNPVIPLTRYLYAAAEDVRPGLADHIHRGATSQDIMDTATMLVARRAGGAIMAAAHTLATRLAELADRHRATVLAGRTLGQQAAPTSFGFKAAGWLDGVLVAARALDDVLRDLPVQLGGAVGTGAALYDAAERSASAGPDAGAERERPADVVNRVLDAYAAELGLRRPMISWHTQRGVIADLGHALAGLTGSIGKIAADVSVLSRTEIAEVHLELPAGSGGSSAMPHKRNPVPAVLLLAAARQAAAPVATLHASLVAEEERPSGAWHAEWSPLRELLRLAGAATETGADLAGRLRVDADQMRRNLEATGGAIMSERLVGALTAQAGRKRAQQITADVLGADRAPGLRVKLLDHPDVALTDGQIDDLLDPARYLGMADEFIDAVLRDHASRTTSDEDGSS</sequence>
<dbReference type="PANTHER" id="PTHR43172">
    <property type="entry name" value="ADENYLOSUCCINATE LYASE"/>
    <property type="match status" value="1"/>
</dbReference>
<dbReference type="Pfam" id="PF10397">
    <property type="entry name" value="ADSL_C"/>
    <property type="match status" value="1"/>
</dbReference>
<dbReference type="InterPro" id="IPR024083">
    <property type="entry name" value="Fumarase/histidase_N"/>
</dbReference>
<name>A0ABY8QSI3_9MICO</name>
<comment type="similarity">
    <text evidence="2">Belongs to the class-II fumarase/aspartase family.</text>
</comment>
<organism evidence="4 5">
    <name type="scientific">Saxibacter everestensis</name>
    <dbReference type="NCBI Taxonomy" id="2909229"/>
    <lineage>
        <taxon>Bacteria</taxon>
        <taxon>Bacillati</taxon>
        <taxon>Actinomycetota</taxon>
        <taxon>Actinomycetes</taxon>
        <taxon>Micrococcales</taxon>
        <taxon>Brevibacteriaceae</taxon>
        <taxon>Saxibacter</taxon>
    </lineage>
</organism>
<dbReference type="InterPro" id="IPR000362">
    <property type="entry name" value="Fumarate_lyase_fam"/>
</dbReference>
<evidence type="ECO:0000313" key="4">
    <source>
        <dbReference type="EMBL" id="WGW11907.1"/>
    </source>
</evidence>
<dbReference type="PROSITE" id="PS00163">
    <property type="entry name" value="FUMARATE_LYASES"/>
    <property type="match status" value="1"/>
</dbReference>
<feature type="domain" description="Adenylosuccinate lyase C-terminal" evidence="3">
    <location>
        <begin position="388"/>
        <end position="463"/>
    </location>
</feature>
<dbReference type="Gene3D" id="1.10.40.30">
    <property type="entry name" value="Fumarase/aspartase (C-terminal domain)"/>
    <property type="match status" value="1"/>
</dbReference>
<keyword evidence="5" id="KW-1185">Reference proteome</keyword>
<dbReference type="RefSeq" id="WP_349638702.1">
    <property type="nucleotide sequence ID" value="NZ_CP090958.1"/>
</dbReference>
<dbReference type="Gene3D" id="1.20.200.10">
    <property type="entry name" value="Fumarase/aspartase (Central domain)"/>
    <property type="match status" value="1"/>
</dbReference>
<dbReference type="PRINTS" id="PR00149">
    <property type="entry name" value="FUMRATELYASE"/>
</dbReference>
<accession>A0ABY8QSI3</accession>
<protein>
    <submittedName>
        <fullName evidence="4">Lyase family protein</fullName>
    </submittedName>
</protein>
<dbReference type="InterPro" id="IPR022761">
    <property type="entry name" value="Fumarate_lyase_N"/>
</dbReference>
<dbReference type="Pfam" id="PF00206">
    <property type="entry name" value="Lyase_1"/>
    <property type="match status" value="1"/>
</dbReference>
<evidence type="ECO:0000256" key="2">
    <source>
        <dbReference type="ARBA" id="ARBA00034772"/>
    </source>
</evidence>
<dbReference type="SUPFAM" id="SSF48557">
    <property type="entry name" value="L-aspartase-like"/>
    <property type="match status" value="1"/>
</dbReference>
<gene>
    <name evidence="4" type="ORF">LWF01_17740</name>
</gene>